<evidence type="ECO:0000256" key="5">
    <source>
        <dbReference type="ARBA" id="ARBA00023136"/>
    </source>
</evidence>
<comment type="similarity">
    <text evidence="2 6">Belongs to the 4-toluene sulfonate uptake permease (TSUP) (TC 2.A.102) family.</text>
</comment>
<feature type="transmembrane region" description="Helical" evidence="6">
    <location>
        <begin position="134"/>
        <end position="163"/>
    </location>
</feature>
<reference evidence="7 8" key="1">
    <citation type="submission" date="2020-10" db="EMBL/GenBank/DDBJ databases">
        <title>Trueperella pecoris sp. nov. isolated from bovine and porcine specimens.</title>
        <authorList>
            <person name="Schoenecker L."/>
            <person name="Schnydrig P."/>
            <person name="Brodard I."/>
            <person name="Thomann A."/>
            <person name="Hemphill A."/>
            <person name="Rodriguez-Campos S."/>
            <person name="Perreten V."/>
            <person name="Jores J."/>
            <person name="Kittl S."/>
        </authorList>
    </citation>
    <scope>NUCLEOTIDE SEQUENCE [LARGE SCALE GENOMIC DNA]</scope>
    <source>
        <strain evidence="7 8">15A0121</strain>
    </source>
</reference>
<dbReference type="GO" id="GO:0005886">
    <property type="term" value="C:plasma membrane"/>
    <property type="evidence" value="ECO:0007669"/>
    <property type="project" value="UniProtKB-SubCell"/>
</dbReference>
<dbReference type="EMBL" id="CP063213">
    <property type="protein sequence ID" value="QOR45958.1"/>
    <property type="molecule type" value="Genomic_DNA"/>
</dbReference>
<keyword evidence="4 6" id="KW-1133">Transmembrane helix</keyword>
<feature type="transmembrane region" description="Helical" evidence="6">
    <location>
        <begin position="227"/>
        <end position="246"/>
    </location>
</feature>
<evidence type="ECO:0000256" key="2">
    <source>
        <dbReference type="ARBA" id="ARBA00009142"/>
    </source>
</evidence>
<accession>A0A7M1QVI9</accession>
<feature type="transmembrane region" description="Helical" evidence="6">
    <location>
        <begin position="170"/>
        <end position="191"/>
    </location>
</feature>
<comment type="subcellular location">
    <subcellularLocation>
        <location evidence="6">Cell membrane</location>
        <topology evidence="6">Multi-pass membrane protein</topology>
    </subcellularLocation>
    <subcellularLocation>
        <location evidence="1">Membrane</location>
        <topology evidence="1">Multi-pass membrane protein</topology>
    </subcellularLocation>
</comment>
<keyword evidence="6" id="KW-1003">Cell membrane</keyword>
<dbReference type="Proteomes" id="UP000595053">
    <property type="component" value="Chromosome"/>
</dbReference>
<evidence type="ECO:0000313" key="7">
    <source>
        <dbReference type="EMBL" id="QOR45958.1"/>
    </source>
</evidence>
<keyword evidence="5 6" id="KW-0472">Membrane</keyword>
<dbReference type="InterPro" id="IPR002781">
    <property type="entry name" value="TM_pro_TauE-like"/>
</dbReference>
<evidence type="ECO:0000256" key="4">
    <source>
        <dbReference type="ARBA" id="ARBA00022989"/>
    </source>
</evidence>
<evidence type="ECO:0000256" key="6">
    <source>
        <dbReference type="RuleBase" id="RU363041"/>
    </source>
</evidence>
<feature type="transmembrane region" description="Helical" evidence="6">
    <location>
        <begin position="94"/>
        <end position="114"/>
    </location>
</feature>
<feature type="transmembrane region" description="Helical" evidence="6">
    <location>
        <begin position="6"/>
        <end position="34"/>
    </location>
</feature>
<name>A0A7M1QVI9_9ACTO</name>
<gene>
    <name evidence="7" type="ORF">INS88_01655</name>
</gene>
<feature type="transmembrane region" description="Helical" evidence="6">
    <location>
        <begin position="69"/>
        <end position="87"/>
    </location>
</feature>
<evidence type="ECO:0000256" key="3">
    <source>
        <dbReference type="ARBA" id="ARBA00022692"/>
    </source>
</evidence>
<keyword evidence="8" id="KW-1185">Reference proteome</keyword>
<proteinExistence type="inferred from homology"/>
<protein>
    <recommendedName>
        <fullName evidence="6">Probable membrane transporter protein</fullName>
    </recommendedName>
</protein>
<feature type="transmembrane region" description="Helical" evidence="6">
    <location>
        <begin position="197"/>
        <end position="215"/>
    </location>
</feature>
<dbReference type="Pfam" id="PF01925">
    <property type="entry name" value="TauE"/>
    <property type="match status" value="1"/>
</dbReference>
<dbReference type="PANTHER" id="PTHR43701:SF2">
    <property type="entry name" value="MEMBRANE TRANSPORTER PROTEIN YJNA-RELATED"/>
    <property type="match status" value="1"/>
</dbReference>
<organism evidence="7 8">
    <name type="scientific">Trueperella pecoris</name>
    <dbReference type="NCBI Taxonomy" id="2733571"/>
    <lineage>
        <taxon>Bacteria</taxon>
        <taxon>Bacillati</taxon>
        <taxon>Actinomycetota</taxon>
        <taxon>Actinomycetes</taxon>
        <taxon>Actinomycetales</taxon>
        <taxon>Actinomycetaceae</taxon>
        <taxon>Trueperella</taxon>
    </lineage>
</organism>
<evidence type="ECO:0000313" key="8">
    <source>
        <dbReference type="Proteomes" id="UP000595053"/>
    </source>
</evidence>
<dbReference type="PANTHER" id="PTHR43701">
    <property type="entry name" value="MEMBRANE TRANSPORTER PROTEIN MJ0441-RELATED"/>
    <property type="match status" value="1"/>
</dbReference>
<evidence type="ECO:0000256" key="1">
    <source>
        <dbReference type="ARBA" id="ARBA00004141"/>
    </source>
</evidence>
<dbReference type="AlphaFoldDB" id="A0A7M1QVI9"/>
<feature type="transmembrane region" description="Helical" evidence="6">
    <location>
        <begin position="46"/>
        <end position="63"/>
    </location>
</feature>
<dbReference type="InterPro" id="IPR051598">
    <property type="entry name" value="TSUP/Inactive_protease-like"/>
</dbReference>
<keyword evidence="3 6" id="KW-0812">Transmembrane</keyword>
<sequence>MIFASLIGITVGVIVGVLGAGGGILAVPILVHLLGQSPHSATAESLVIVGLTALIAMASRWHSIQFKEGFIFAFGAIAGAVIGSRISPLVDGRILLILFSLLLFCIGATMLVKALRSRDTQEQPSPERKPLHTIILAALGTGLLTGFFGVGGGFVVVPALIFVLGMPIRFASATSLLVMALTALSGLIARIGTDVPIDWNVTLAFAIASMLGGLLGGPISKKMPAKALSLAFVSLLLCVAAFTAIMTF</sequence>
<dbReference type="RefSeq" id="WP_193326362.1">
    <property type="nucleotide sequence ID" value="NZ_CP053291.1"/>
</dbReference>